<name>A0A8J7PJE9_9PROT</name>
<dbReference type="InterPro" id="IPR010732">
    <property type="entry name" value="T6SS_TssG-like"/>
</dbReference>
<sequence length="342" mass="38958">MALHLRQQETSLENQFLEKPYQFEFHQAVKLIEMQAPDCKSLGEGAHPGEEALILKGRILYSYPGSDLFSVKTNASNENLISDKRITVHVNFFGIAGGHGPLPSPYTEILYDRLRQQDTAGRDFIDIFNHRLLSILHRIRKKHWIGLSEQSPDKTPFANNLYALLGLGTNGTRNRLGIPDRGLLYYTGLLWGQPRSMIGLQTFLSNYFDLPVEVIQFQGGWNKLEENQLTRIGARGKFNLLGQGAALGEKVWNQRKNITIRLGPLDRESFMAFIKPGYGYTPLYDLTRLYVGVEQEFCFNLTIKASDAMETRLDGKTYLGWTSWLKTKPFSEDDGQVYLRTS</sequence>
<dbReference type="PANTHER" id="PTHR35564:SF4">
    <property type="entry name" value="CYTOPLASMIC PROTEIN"/>
    <property type="match status" value="1"/>
</dbReference>
<comment type="caution">
    <text evidence="1">The sequence shown here is derived from an EMBL/GenBank/DDBJ whole genome shotgun (WGS) entry which is preliminary data.</text>
</comment>
<evidence type="ECO:0000313" key="1">
    <source>
        <dbReference type="EMBL" id="MBN9413285.1"/>
    </source>
</evidence>
<dbReference type="Pfam" id="PF06996">
    <property type="entry name" value="T6SS_TssG"/>
    <property type="match status" value="1"/>
</dbReference>
<dbReference type="AlphaFoldDB" id="A0A8J7PJE9"/>
<dbReference type="EMBL" id="JAFKGL010000020">
    <property type="protein sequence ID" value="MBN9413285.1"/>
    <property type="molecule type" value="Genomic_DNA"/>
</dbReference>
<organism evidence="1 2">
    <name type="scientific">Candidatus Paracaedimonas acanthamoebae</name>
    <dbReference type="NCBI Taxonomy" id="244581"/>
    <lineage>
        <taxon>Bacteria</taxon>
        <taxon>Pseudomonadati</taxon>
        <taxon>Pseudomonadota</taxon>
        <taxon>Alphaproteobacteria</taxon>
        <taxon>Holosporales</taxon>
        <taxon>Caedimonadaceae</taxon>
        <taxon>Candidatus Paracaedimonas</taxon>
    </lineage>
</organism>
<dbReference type="Proteomes" id="UP000664414">
    <property type="component" value="Unassembled WGS sequence"/>
</dbReference>
<evidence type="ECO:0000313" key="2">
    <source>
        <dbReference type="Proteomes" id="UP000664414"/>
    </source>
</evidence>
<gene>
    <name evidence="1" type="primary">tssG</name>
    <name evidence="1" type="ORF">J0H12_05125</name>
</gene>
<protein>
    <submittedName>
        <fullName evidence="1">Type VI secretion system baseplate subunit TssG</fullName>
    </submittedName>
</protein>
<dbReference type="NCBIfam" id="TIGR03347">
    <property type="entry name" value="VI_chp_1"/>
    <property type="match status" value="1"/>
</dbReference>
<dbReference type="PANTHER" id="PTHR35564">
    <property type="match status" value="1"/>
</dbReference>
<reference evidence="1" key="1">
    <citation type="submission" date="2021-02" db="EMBL/GenBank/DDBJ databases">
        <title>Thiocyanate and organic carbon inputs drive convergent selection for specific autotrophic Afipia and Thiobacillus strains within complex microbiomes.</title>
        <authorList>
            <person name="Huddy R.J."/>
            <person name="Sachdeva R."/>
            <person name="Kadzinga F."/>
            <person name="Kantor R.S."/>
            <person name="Harrison S.T.L."/>
            <person name="Banfield J.F."/>
        </authorList>
    </citation>
    <scope>NUCLEOTIDE SEQUENCE</scope>
    <source>
        <strain evidence="1">SCN18_10_11_15_R4_P_38_20</strain>
    </source>
</reference>
<proteinExistence type="predicted"/>
<accession>A0A8J7PJE9</accession>